<dbReference type="EMBL" id="DVNC01000019">
    <property type="protein sequence ID" value="HIU52825.1"/>
    <property type="molecule type" value="Genomic_DNA"/>
</dbReference>
<dbReference type="PROSITE" id="PS50075">
    <property type="entry name" value="CARRIER"/>
    <property type="match status" value="1"/>
</dbReference>
<dbReference type="Proteomes" id="UP000824107">
    <property type="component" value="Unassembled WGS sequence"/>
</dbReference>
<evidence type="ECO:0000259" key="4">
    <source>
        <dbReference type="PROSITE" id="PS50075"/>
    </source>
</evidence>
<dbReference type="HAMAP" id="MF_01217">
    <property type="entry name" value="Acyl_carrier"/>
    <property type="match status" value="1"/>
</dbReference>
<reference evidence="5" key="1">
    <citation type="submission" date="2020-10" db="EMBL/GenBank/DDBJ databases">
        <authorList>
            <person name="Gilroy R."/>
        </authorList>
    </citation>
    <scope>NUCLEOTIDE SEQUENCE</scope>
    <source>
        <strain evidence="5">ChiW3-316</strain>
    </source>
</reference>
<dbReference type="NCBIfam" id="NF002148">
    <property type="entry name" value="PRK00982.1-2"/>
    <property type="match status" value="1"/>
</dbReference>
<dbReference type="InterPro" id="IPR009081">
    <property type="entry name" value="PP-bd_ACP"/>
</dbReference>
<dbReference type="GO" id="GO:0000036">
    <property type="term" value="F:acyl carrier activity"/>
    <property type="evidence" value="ECO:0007669"/>
    <property type="project" value="UniProtKB-UniRule"/>
</dbReference>
<dbReference type="Gene3D" id="1.10.1200.10">
    <property type="entry name" value="ACP-like"/>
    <property type="match status" value="1"/>
</dbReference>
<dbReference type="GO" id="GO:0005829">
    <property type="term" value="C:cytosol"/>
    <property type="evidence" value="ECO:0007669"/>
    <property type="project" value="TreeGrafter"/>
</dbReference>
<dbReference type="PANTHER" id="PTHR20863:SF76">
    <property type="entry name" value="CARRIER DOMAIN-CONTAINING PROTEIN"/>
    <property type="match status" value="1"/>
</dbReference>
<comment type="caution">
    <text evidence="5">The sequence shown here is derived from an EMBL/GenBank/DDBJ whole genome shotgun (WGS) entry which is preliminary data.</text>
</comment>
<reference evidence="5" key="2">
    <citation type="journal article" date="2021" name="PeerJ">
        <title>Extensive microbial diversity within the chicken gut microbiome revealed by metagenomics and culture.</title>
        <authorList>
            <person name="Gilroy R."/>
            <person name="Ravi A."/>
            <person name="Getino M."/>
            <person name="Pursley I."/>
            <person name="Horton D.L."/>
            <person name="Alikhan N.F."/>
            <person name="Baker D."/>
            <person name="Gharbi K."/>
            <person name="Hall N."/>
            <person name="Watson M."/>
            <person name="Adriaenssens E.M."/>
            <person name="Foster-Nyarko E."/>
            <person name="Jarju S."/>
            <person name="Secka A."/>
            <person name="Antonio M."/>
            <person name="Oren A."/>
            <person name="Chaudhuri R.R."/>
            <person name="La Ragione R."/>
            <person name="Hildebrand F."/>
            <person name="Pallen M.J."/>
        </authorList>
    </citation>
    <scope>NUCLEOTIDE SEQUENCE</scope>
    <source>
        <strain evidence="5">ChiW3-316</strain>
    </source>
</reference>
<protein>
    <recommendedName>
        <fullName evidence="3">Acyl carrier protein</fullName>
        <shortName evidence="3">ACP</shortName>
    </recommendedName>
</protein>
<comment type="PTM">
    <text evidence="3">4'-phosphopantetheine is transferred from CoA to a specific serine of apo-ACP by AcpS. This modification is essential for activity because fatty acids are bound in thioester linkage to the sulfhydryl of the prosthetic group.</text>
</comment>
<comment type="pathway">
    <text evidence="3">Lipid metabolism; fatty acid biosynthesis.</text>
</comment>
<dbReference type="GO" id="GO:0000035">
    <property type="term" value="F:acyl binding"/>
    <property type="evidence" value="ECO:0007669"/>
    <property type="project" value="TreeGrafter"/>
</dbReference>
<proteinExistence type="inferred from homology"/>
<name>A0A9D1M2V6_9PROT</name>
<sequence length="93" mass="10849">MVQKTKAAETPELSQEDIQKIKKIIIERVWVDESEIIPEASLKDDLDFDSLDFIELIMVLEKDFRIHIDNEEMEDIQTVADLYEAVSVRLAQK</sequence>
<keyword evidence="3" id="KW-0443">Lipid metabolism</keyword>
<keyword evidence="1 3" id="KW-0596">Phosphopantetheine</keyword>
<dbReference type="GO" id="GO:0009245">
    <property type="term" value="P:lipid A biosynthetic process"/>
    <property type="evidence" value="ECO:0007669"/>
    <property type="project" value="TreeGrafter"/>
</dbReference>
<keyword evidence="3" id="KW-0963">Cytoplasm</keyword>
<feature type="domain" description="Carrier" evidence="4">
    <location>
        <begin position="15"/>
        <end position="90"/>
    </location>
</feature>
<evidence type="ECO:0000256" key="3">
    <source>
        <dbReference type="HAMAP-Rule" id="MF_01217"/>
    </source>
</evidence>
<keyword evidence="3" id="KW-0275">Fatty acid biosynthesis</keyword>
<keyword evidence="3" id="KW-0444">Lipid biosynthesis</keyword>
<comment type="function">
    <text evidence="3">Carrier of the growing fatty acid chain in fatty acid biosynthesis.</text>
</comment>
<dbReference type="Pfam" id="PF00550">
    <property type="entry name" value="PP-binding"/>
    <property type="match status" value="1"/>
</dbReference>
<evidence type="ECO:0000256" key="2">
    <source>
        <dbReference type="ARBA" id="ARBA00022553"/>
    </source>
</evidence>
<dbReference type="PANTHER" id="PTHR20863">
    <property type="entry name" value="ACYL CARRIER PROTEIN"/>
    <property type="match status" value="1"/>
</dbReference>
<dbReference type="GO" id="GO:0016020">
    <property type="term" value="C:membrane"/>
    <property type="evidence" value="ECO:0007669"/>
    <property type="project" value="GOC"/>
</dbReference>
<dbReference type="AlphaFoldDB" id="A0A9D1M2V6"/>
<dbReference type="InterPro" id="IPR003231">
    <property type="entry name" value="ACP"/>
</dbReference>
<accession>A0A9D1M2V6</accession>
<keyword evidence="2 3" id="KW-0597">Phosphoprotein</keyword>
<dbReference type="SUPFAM" id="SSF47336">
    <property type="entry name" value="ACP-like"/>
    <property type="match status" value="1"/>
</dbReference>
<comment type="subcellular location">
    <subcellularLocation>
        <location evidence="3">Cytoplasm</location>
    </subcellularLocation>
</comment>
<evidence type="ECO:0000313" key="6">
    <source>
        <dbReference type="Proteomes" id="UP000824107"/>
    </source>
</evidence>
<evidence type="ECO:0000256" key="1">
    <source>
        <dbReference type="ARBA" id="ARBA00022450"/>
    </source>
</evidence>
<keyword evidence="3" id="KW-0276">Fatty acid metabolism</keyword>
<organism evidence="5 6">
    <name type="scientific">Candidatus Scatocola faecipullorum</name>
    <dbReference type="NCBI Taxonomy" id="2840917"/>
    <lineage>
        <taxon>Bacteria</taxon>
        <taxon>Pseudomonadati</taxon>
        <taxon>Pseudomonadota</taxon>
        <taxon>Alphaproteobacteria</taxon>
        <taxon>Rhodospirillales</taxon>
        <taxon>Rhodospirillaceae</taxon>
        <taxon>Rhodospirillaceae incertae sedis</taxon>
        <taxon>Candidatus Scatocola</taxon>
    </lineage>
</organism>
<feature type="modified residue" description="O-(pantetheine 4'-phosphoryl)serine" evidence="3">
    <location>
        <position position="50"/>
    </location>
</feature>
<dbReference type="InterPro" id="IPR036736">
    <property type="entry name" value="ACP-like_sf"/>
</dbReference>
<gene>
    <name evidence="3" type="primary">acpP</name>
    <name evidence="5" type="ORF">IAD20_01950</name>
</gene>
<evidence type="ECO:0000313" key="5">
    <source>
        <dbReference type="EMBL" id="HIU52825.1"/>
    </source>
</evidence>
<comment type="similarity">
    <text evidence="3">Belongs to the acyl carrier protein (ACP) family.</text>
</comment>